<dbReference type="Proteomes" id="UP000184170">
    <property type="component" value="Unassembled WGS sequence"/>
</dbReference>
<evidence type="ECO:0000313" key="2">
    <source>
        <dbReference type="Proteomes" id="UP000184170"/>
    </source>
</evidence>
<reference evidence="2" key="1">
    <citation type="submission" date="2016-11" db="EMBL/GenBank/DDBJ databases">
        <authorList>
            <person name="Varghese N."/>
            <person name="Submissions S."/>
        </authorList>
    </citation>
    <scope>NUCLEOTIDE SEQUENCE [LARGE SCALE GENOMIC DNA]</scope>
    <source>
        <strain evidence="2">CGMCC 1.7063</strain>
    </source>
</reference>
<gene>
    <name evidence="1" type="ORF">SAMN04487965_2365</name>
</gene>
<sequence>MSLRALNKRIQNCSRDMDRQRSCAQRLLNQQKSDFLQQVPTIPLPAAIGLAFVGGFVAERILKTSAPSRLWHYYLTWRAF</sequence>
<dbReference type="STRING" id="494016.SAMN04487965_2365"/>
<proteinExistence type="predicted"/>
<accession>A0A1M5D0C1</accession>
<keyword evidence="2" id="KW-1185">Reference proteome</keyword>
<protein>
    <submittedName>
        <fullName evidence="1">Uncharacterized protein</fullName>
    </submittedName>
</protein>
<dbReference type="EMBL" id="FQVA01000002">
    <property type="protein sequence ID" value="SHF60431.1"/>
    <property type="molecule type" value="Genomic_DNA"/>
</dbReference>
<evidence type="ECO:0000313" key="1">
    <source>
        <dbReference type="EMBL" id="SHF60431.1"/>
    </source>
</evidence>
<name>A0A1M5D0C1_9GAMM</name>
<dbReference type="AlphaFoldDB" id="A0A1M5D0C1"/>
<organism evidence="1 2">
    <name type="scientific">Microbulbifer donghaiensis</name>
    <dbReference type="NCBI Taxonomy" id="494016"/>
    <lineage>
        <taxon>Bacteria</taxon>
        <taxon>Pseudomonadati</taxon>
        <taxon>Pseudomonadota</taxon>
        <taxon>Gammaproteobacteria</taxon>
        <taxon>Cellvibrionales</taxon>
        <taxon>Microbulbiferaceae</taxon>
        <taxon>Microbulbifer</taxon>
    </lineage>
</organism>